<name>A0ACC5RA29_9HYPH</name>
<proteinExistence type="predicted"/>
<sequence>MLTEEMKSIIATYPLGFVASVNRDGTPNLSPKGTFVALNDKQLVFGHIRSPGTMGNIAERPVIEINFLDVLSRKAVRVRGRAFMFRSSVPQFADLFAALSGWKGYTEIMKAVVRVDVDTASLILSPAYDLGHTEAQLREQYKAKFTSL</sequence>
<accession>A0ACC5RA29</accession>
<keyword evidence="2" id="KW-1185">Reference proteome</keyword>
<gene>
    <name evidence="1" type="ORF">JHL16_24405</name>
</gene>
<dbReference type="Proteomes" id="UP000616151">
    <property type="component" value="Unassembled WGS sequence"/>
</dbReference>
<reference evidence="1" key="1">
    <citation type="submission" date="2021-01" db="EMBL/GenBank/DDBJ databases">
        <authorList>
            <person name="Sun Q."/>
        </authorList>
    </citation>
    <scope>NUCLEOTIDE SEQUENCE</scope>
    <source>
        <strain evidence="1">YIM B02566</strain>
    </source>
</reference>
<comment type="caution">
    <text evidence="1">The sequence shown here is derived from an EMBL/GenBank/DDBJ whole genome shotgun (WGS) entry which is preliminary data.</text>
</comment>
<protein>
    <submittedName>
        <fullName evidence="1">Pyridoxamine 5'-phosphate oxidase family protein</fullName>
    </submittedName>
</protein>
<organism evidence="1 2">
    <name type="scientific">Taklimakanibacter albus</name>
    <dbReference type="NCBI Taxonomy" id="2800327"/>
    <lineage>
        <taxon>Bacteria</taxon>
        <taxon>Pseudomonadati</taxon>
        <taxon>Pseudomonadota</taxon>
        <taxon>Alphaproteobacteria</taxon>
        <taxon>Hyphomicrobiales</taxon>
        <taxon>Aestuariivirgaceae</taxon>
        <taxon>Taklimakanibacter</taxon>
    </lineage>
</organism>
<dbReference type="EMBL" id="JAENHL010000008">
    <property type="protein sequence ID" value="MBK1869524.1"/>
    <property type="molecule type" value="Genomic_DNA"/>
</dbReference>
<evidence type="ECO:0000313" key="2">
    <source>
        <dbReference type="Proteomes" id="UP000616151"/>
    </source>
</evidence>
<evidence type="ECO:0000313" key="1">
    <source>
        <dbReference type="EMBL" id="MBK1869524.1"/>
    </source>
</evidence>